<dbReference type="Proteomes" id="UP000008181">
    <property type="component" value="Chromosome 6"/>
</dbReference>
<dbReference type="KEGG" id="ttt:THITE_2124630"/>
<evidence type="ECO:0000313" key="3">
    <source>
        <dbReference type="EMBL" id="AEO71791.1"/>
    </source>
</evidence>
<feature type="transmembrane region" description="Helical" evidence="1">
    <location>
        <begin position="41"/>
        <end position="60"/>
    </location>
</feature>
<keyword evidence="4" id="KW-1185">Reference proteome</keyword>
<dbReference type="EMBL" id="CP003014">
    <property type="protein sequence ID" value="AEO71791.1"/>
    <property type="molecule type" value="Genomic_DNA"/>
</dbReference>
<dbReference type="GeneID" id="11521777"/>
<evidence type="ECO:0000256" key="1">
    <source>
        <dbReference type="SAM" id="Phobius"/>
    </source>
</evidence>
<dbReference type="GO" id="GO:0016740">
    <property type="term" value="F:transferase activity"/>
    <property type="evidence" value="ECO:0007669"/>
    <property type="project" value="UniProtKB-KW"/>
</dbReference>
<dbReference type="eggNOG" id="ENOG502S14Y">
    <property type="taxonomic scope" value="Eukaryota"/>
</dbReference>
<dbReference type="AlphaFoldDB" id="G2RG37"/>
<evidence type="ECO:0000313" key="4">
    <source>
        <dbReference type="Proteomes" id="UP000008181"/>
    </source>
</evidence>
<dbReference type="Pfam" id="PF05686">
    <property type="entry name" value="Glyco_transf_90"/>
    <property type="match status" value="1"/>
</dbReference>
<reference evidence="3 4" key="1">
    <citation type="journal article" date="2011" name="Nat. Biotechnol.">
        <title>Comparative genomic analysis of the thermophilic biomass-degrading fungi Myceliophthora thermophila and Thielavia terrestris.</title>
        <authorList>
            <person name="Berka R.M."/>
            <person name="Grigoriev I.V."/>
            <person name="Otillar R."/>
            <person name="Salamov A."/>
            <person name="Grimwood J."/>
            <person name="Reid I."/>
            <person name="Ishmael N."/>
            <person name="John T."/>
            <person name="Darmond C."/>
            <person name="Moisan M.-C."/>
            <person name="Henrissat B."/>
            <person name="Coutinho P.M."/>
            <person name="Lombard V."/>
            <person name="Natvig D.O."/>
            <person name="Lindquist E."/>
            <person name="Schmutz J."/>
            <person name="Lucas S."/>
            <person name="Harris P."/>
            <person name="Powlowski J."/>
            <person name="Bellemare A."/>
            <person name="Taylor D."/>
            <person name="Butler G."/>
            <person name="de Vries R.P."/>
            <person name="Allijn I.E."/>
            <person name="van den Brink J."/>
            <person name="Ushinsky S."/>
            <person name="Storms R."/>
            <person name="Powell A.J."/>
            <person name="Paulsen I.T."/>
            <person name="Elbourne L.D.H."/>
            <person name="Baker S.E."/>
            <person name="Magnuson J."/>
            <person name="LaBoissiere S."/>
            <person name="Clutterbuck A.J."/>
            <person name="Martinez D."/>
            <person name="Wogulis M."/>
            <person name="de Leon A.L."/>
            <person name="Rey M.W."/>
            <person name="Tsang A."/>
        </authorList>
    </citation>
    <scope>NUCLEOTIDE SEQUENCE [LARGE SCALE GENOMIC DNA]</scope>
    <source>
        <strain evidence="4">ATCC 38088 / NRRL 8126</strain>
    </source>
</reference>
<keyword evidence="1" id="KW-0472">Membrane</keyword>
<feature type="domain" description="Glycosyl transferase CAP10" evidence="2">
    <location>
        <begin position="276"/>
        <end position="579"/>
    </location>
</feature>
<dbReference type="RefSeq" id="XP_003658127.1">
    <property type="nucleotide sequence ID" value="XM_003658079.1"/>
</dbReference>
<dbReference type="InterPro" id="IPR051091">
    <property type="entry name" value="O-Glucosyltr/Glycosyltrsf_90"/>
</dbReference>
<dbReference type="PANTHER" id="PTHR12203:SF61">
    <property type="entry name" value="CAPSULE PROTEIN"/>
    <property type="match status" value="1"/>
</dbReference>
<proteinExistence type="predicted"/>
<dbReference type="InterPro" id="IPR006598">
    <property type="entry name" value="CAP10"/>
</dbReference>
<keyword evidence="1" id="KW-1133">Transmembrane helix</keyword>
<sequence>MASIDPFIQLSELDAVSPVIASLLALAQIIYMLPRSAKGRSALWALALISLGPYAAYTIAMRNARSMTLHSLEHPIEVLIRNAQADFNQMLERQSKTYADAVNEYQRRYEVEPPPGFEAWYEFAVANQSPIIDEFDTIYESVSPFWKLSGKEVVQIMNDAQDTADIDLWLCTFSGKTAETHCIHPRRNADRHVSDLMNRLLGDLRGVLPDVKFLVNHLDEPRVLIPRLTHPNPSAKQWFTVTDLSERPTWNAITKYCPSHVLQGENGKTSPQTEPKTEDLPLITNLSAALDLCQHPEYANMHGLFQGPPSFRLIEGRVPVLSTGAPSTMSDILIPSPAYVLEDEFLYNATFDVPWPQKDNHLYWTGSTTGAVASATNDWHHFHRQRFISLAQNLEPGRHHLYLTSPPPASAPTAGSHKPTLTTSPFLNPHNYHVFPTRIFQCSAPQPCREQASHFRAQSWQPRDAALGARLVFDLDGNGISGRFHKLLASRSLVLKQTLLREWHDDRLAPWLHYVPVSVGMAELPEVVRWLVETERGRAAARELGRAGAEWAARAVREVDVKLYVWRLVLELARLVDEGRGALAVVGESD</sequence>
<dbReference type="HOGENOM" id="CLU_005027_2_2_1"/>
<dbReference type="OrthoDB" id="202415at2759"/>
<organism evidence="3 4">
    <name type="scientific">Thermothielavioides terrestris (strain ATCC 38088 / NRRL 8126)</name>
    <name type="common">Thielavia terrestris</name>
    <dbReference type="NCBI Taxonomy" id="578455"/>
    <lineage>
        <taxon>Eukaryota</taxon>
        <taxon>Fungi</taxon>
        <taxon>Dikarya</taxon>
        <taxon>Ascomycota</taxon>
        <taxon>Pezizomycotina</taxon>
        <taxon>Sordariomycetes</taxon>
        <taxon>Sordariomycetidae</taxon>
        <taxon>Sordariales</taxon>
        <taxon>Chaetomiaceae</taxon>
        <taxon>Thermothielavioides</taxon>
        <taxon>Thermothielavioides terrestris</taxon>
    </lineage>
</organism>
<keyword evidence="1" id="KW-0812">Transmembrane</keyword>
<dbReference type="SMART" id="SM00672">
    <property type="entry name" value="CAP10"/>
    <property type="match status" value="1"/>
</dbReference>
<accession>G2RG37</accession>
<protein>
    <submittedName>
        <fullName evidence="3">Glycosyltransferase family 90 protein</fullName>
    </submittedName>
</protein>
<name>G2RG37_THETT</name>
<evidence type="ECO:0000259" key="2">
    <source>
        <dbReference type="SMART" id="SM00672"/>
    </source>
</evidence>
<keyword evidence="3" id="KW-0808">Transferase</keyword>
<gene>
    <name evidence="3" type="ORF">THITE_2124630</name>
</gene>
<dbReference type="PANTHER" id="PTHR12203">
    <property type="entry name" value="KDEL LYS-ASP-GLU-LEU CONTAINING - RELATED"/>
    <property type="match status" value="1"/>
</dbReference>
<feature type="transmembrane region" description="Helical" evidence="1">
    <location>
        <begin position="15"/>
        <end position="34"/>
    </location>
</feature>